<dbReference type="PANTHER" id="PTHR12358:SF54">
    <property type="entry name" value="SPHINGOSINE KINASE RELATED PROTEIN"/>
    <property type="match status" value="1"/>
</dbReference>
<evidence type="ECO:0000256" key="2">
    <source>
        <dbReference type="ARBA" id="ARBA00022741"/>
    </source>
</evidence>
<dbReference type="InterPro" id="IPR050187">
    <property type="entry name" value="Lipid_Phosphate_FormReg"/>
</dbReference>
<dbReference type="Pfam" id="PF19279">
    <property type="entry name" value="YegS_C"/>
    <property type="match status" value="1"/>
</dbReference>
<dbReference type="InterPro" id="IPR017438">
    <property type="entry name" value="ATP-NAD_kinase_N"/>
</dbReference>
<reference evidence="6 7" key="1">
    <citation type="submission" date="2020-12" db="EMBL/GenBank/DDBJ databases">
        <title>Olleya sediminilitoris sp. nov., isolated from a tidal flat.</title>
        <authorList>
            <person name="Park S."/>
            <person name="Yoon J.-H."/>
        </authorList>
    </citation>
    <scope>NUCLEOTIDE SEQUENCE [LARGE SCALE GENOMIC DNA]</scope>
    <source>
        <strain evidence="6 7">YSTF-M6</strain>
    </source>
</reference>
<evidence type="ECO:0000256" key="4">
    <source>
        <dbReference type="ARBA" id="ARBA00022840"/>
    </source>
</evidence>
<gene>
    <name evidence="6" type="ORF">JAO71_01650</name>
</gene>
<dbReference type="RefSeq" id="WP_116823781.1">
    <property type="nucleotide sequence ID" value="NZ_JAEMEF010000001.1"/>
</dbReference>
<dbReference type="NCBIfam" id="TIGR00147">
    <property type="entry name" value="YegS/Rv2252/BmrU family lipid kinase"/>
    <property type="match status" value="1"/>
</dbReference>
<dbReference type="Gene3D" id="2.60.200.40">
    <property type="match status" value="1"/>
</dbReference>
<dbReference type="InterPro" id="IPR005218">
    <property type="entry name" value="Diacylglycerol/lipid_kinase"/>
</dbReference>
<dbReference type="Pfam" id="PF00781">
    <property type="entry name" value="DAGK_cat"/>
    <property type="match status" value="1"/>
</dbReference>
<sequence length="311" mass="34828">MQKRSNNTSKQHFFVIINPVSGNRQGVKVWQNIKLKFEDNFTINYQFTDYPKHETQIAKQAVSKGFRQFIIIGGDGTLSNFIDGVFNQKTVDTKEITFGIIPIGTGNDWIKTYSISKKTNKALQTIIDGNTTTQDIGCISYHNNNLPNKYFINVAGIGYDGLVVDIVKSKRTLGILTYAIGAIKALFRFKLFETTITTKSTSTTYNDCFIIQLGICKYTGSGMQLTKEANPQDGLLDISVGVNFSKRTILFNALKLYNGKILDLDKVTTYKTDKLSIDFNNITPHFQADGEQLQPGAIHVNVVPNAINFYK</sequence>
<feature type="domain" description="DAGKc" evidence="5">
    <location>
        <begin position="12"/>
        <end position="141"/>
    </location>
</feature>
<protein>
    <submittedName>
        <fullName evidence="6">YegS/Rv2252/BmrU family lipid kinase</fullName>
    </submittedName>
</protein>
<dbReference type="SMART" id="SM00046">
    <property type="entry name" value="DAGKc"/>
    <property type="match status" value="1"/>
</dbReference>
<dbReference type="GO" id="GO:0016301">
    <property type="term" value="F:kinase activity"/>
    <property type="evidence" value="ECO:0007669"/>
    <property type="project" value="UniProtKB-KW"/>
</dbReference>
<accession>A0ABS1WH93</accession>
<dbReference type="InterPro" id="IPR016064">
    <property type="entry name" value="NAD/diacylglycerol_kinase_sf"/>
</dbReference>
<evidence type="ECO:0000256" key="1">
    <source>
        <dbReference type="ARBA" id="ARBA00022679"/>
    </source>
</evidence>
<evidence type="ECO:0000313" key="6">
    <source>
        <dbReference type="EMBL" id="MBL7558491.1"/>
    </source>
</evidence>
<dbReference type="SUPFAM" id="SSF111331">
    <property type="entry name" value="NAD kinase/diacylglycerol kinase-like"/>
    <property type="match status" value="1"/>
</dbReference>
<dbReference type="EMBL" id="JAEMEF010000001">
    <property type="protein sequence ID" value="MBL7558491.1"/>
    <property type="molecule type" value="Genomic_DNA"/>
</dbReference>
<keyword evidence="3 6" id="KW-0418">Kinase</keyword>
<keyword evidence="7" id="KW-1185">Reference proteome</keyword>
<dbReference type="InterPro" id="IPR045540">
    <property type="entry name" value="YegS/DAGK_C"/>
</dbReference>
<evidence type="ECO:0000256" key="3">
    <source>
        <dbReference type="ARBA" id="ARBA00022777"/>
    </source>
</evidence>
<dbReference type="Gene3D" id="3.40.50.10330">
    <property type="entry name" value="Probable inorganic polyphosphate/atp-NAD kinase, domain 1"/>
    <property type="match status" value="1"/>
</dbReference>
<organism evidence="6 7">
    <name type="scientific">Olleya sediminilitoris</name>
    <dbReference type="NCBI Taxonomy" id="2795739"/>
    <lineage>
        <taxon>Bacteria</taxon>
        <taxon>Pseudomonadati</taxon>
        <taxon>Bacteroidota</taxon>
        <taxon>Flavobacteriia</taxon>
        <taxon>Flavobacteriales</taxon>
        <taxon>Flavobacteriaceae</taxon>
    </lineage>
</organism>
<proteinExistence type="predicted"/>
<dbReference type="InterPro" id="IPR001206">
    <property type="entry name" value="Diacylglycerol_kinase_cat_dom"/>
</dbReference>
<keyword evidence="4" id="KW-0067">ATP-binding</keyword>
<dbReference type="Proteomes" id="UP000605013">
    <property type="component" value="Unassembled WGS sequence"/>
</dbReference>
<evidence type="ECO:0000313" key="7">
    <source>
        <dbReference type="Proteomes" id="UP000605013"/>
    </source>
</evidence>
<comment type="caution">
    <text evidence="6">The sequence shown here is derived from an EMBL/GenBank/DDBJ whole genome shotgun (WGS) entry which is preliminary data.</text>
</comment>
<dbReference type="PANTHER" id="PTHR12358">
    <property type="entry name" value="SPHINGOSINE KINASE"/>
    <property type="match status" value="1"/>
</dbReference>
<evidence type="ECO:0000259" key="5">
    <source>
        <dbReference type="SMART" id="SM00046"/>
    </source>
</evidence>
<keyword evidence="2" id="KW-0547">Nucleotide-binding</keyword>
<keyword evidence="1" id="KW-0808">Transferase</keyword>
<name>A0ABS1WH93_9FLAO</name>